<name>A0A0V7ZZ45_9CYAN</name>
<organism evidence="4 5">
    <name type="scientific">Mastigocoleus testarum BC008</name>
    <dbReference type="NCBI Taxonomy" id="371196"/>
    <lineage>
        <taxon>Bacteria</taxon>
        <taxon>Bacillati</taxon>
        <taxon>Cyanobacteriota</taxon>
        <taxon>Cyanophyceae</taxon>
        <taxon>Nostocales</taxon>
        <taxon>Hapalosiphonaceae</taxon>
        <taxon>Mastigocoleus</taxon>
    </lineage>
</organism>
<evidence type="ECO:0000313" key="5">
    <source>
        <dbReference type="Proteomes" id="UP000053372"/>
    </source>
</evidence>
<dbReference type="PROSITE" id="PS50975">
    <property type="entry name" value="ATP_GRASP"/>
    <property type="match status" value="1"/>
</dbReference>
<dbReference type="OrthoDB" id="583309at2"/>
<keyword evidence="1" id="KW-0547">Nucleotide-binding</keyword>
<evidence type="ECO:0000259" key="2">
    <source>
        <dbReference type="PROSITE" id="PS50975"/>
    </source>
</evidence>
<dbReference type="AlphaFoldDB" id="A0A0V7ZZ45"/>
<keyword evidence="5" id="KW-1185">Reference proteome</keyword>
<sequence length="338" mass="38471">MLLILTEPLDIHADHVVKKLKMHGVPFVRFHPADFPTKAQISFSCSPNGQTSYILHTEAKTIELNQVKAVWYRRPRIPVVHSELLNSTERDSIAGECQDVLDDVWNSLNCLFLPAPRAVIKRAQMKASQLKIAGALGFELPPTLITNSPEDLLEFYRQHNGQIISKLAGFSFFRKVGTPFCRYTEVVSKQDIGYFHDIRYSPMIFQAYVPKQVELRVIVVGQQVFAAEIHSQISYRTRHDWRRYDRNETPYLPHALPLEIAKHCIALVNQLELCYGAIDMVLTPEGRYIFLEINPNGQYLWIEYETGLPISDAICDLLLAPIKDSQPISISPKLSLGA</sequence>
<evidence type="ECO:0000256" key="1">
    <source>
        <dbReference type="PROSITE-ProRule" id="PRU00409"/>
    </source>
</evidence>
<dbReference type="GO" id="GO:0005524">
    <property type="term" value="F:ATP binding"/>
    <property type="evidence" value="ECO:0007669"/>
    <property type="project" value="UniProtKB-UniRule"/>
</dbReference>
<evidence type="ECO:0000313" key="4">
    <source>
        <dbReference type="EMBL" id="KST69599.1"/>
    </source>
</evidence>
<dbReference type="PANTHER" id="PTHR21621">
    <property type="entry name" value="RIBOSOMAL PROTEIN S6 MODIFICATION PROTEIN"/>
    <property type="match status" value="1"/>
</dbReference>
<dbReference type="PANTHER" id="PTHR21621:SF0">
    <property type="entry name" value="BETA-CITRYLGLUTAMATE SYNTHASE B-RELATED"/>
    <property type="match status" value="1"/>
</dbReference>
<dbReference type="GO" id="GO:0009432">
    <property type="term" value="P:SOS response"/>
    <property type="evidence" value="ECO:0007669"/>
    <property type="project" value="TreeGrafter"/>
</dbReference>
<dbReference type="InterPro" id="IPR048936">
    <property type="entry name" value="MvdD-like_ATPgrasp"/>
</dbReference>
<feature type="domain" description="ATP-grasp" evidence="2">
    <location>
        <begin position="130"/>
        <end position="319"/>
    </location>
</feature>
<evidence type="ECO:0000313" key="3">
    <source>
        <dbReference type="EMBL" id="KST61838.1"/>
    </source>
</evidence>
<proteinExistence type="predicted"/>
<dbReference type="GO" id="GO:0046872">
    <property type="term" value="F:metal ion binding"/>
    <property type="evidence" value="ECO:0007669"/>
    <property type="project" value="InterPro"/>
</dbReference>
<keyword evidence="1" id="KW-0067">ATP-binding</keyword>
<dbReference type="EMBL" id="LMTZ01000018">
    <property type="protein sequence ID" value="KST69599.1"/>
    <property type="molecule type" value="Genomic_DNA"/>
</dbReference>
<protein>
    <recommendedName>
        <fullName evidence="2">ATP-grasp domain-containing protein</fullName>
    </recommendedName>
</protein>
<dbReference type="Gene3D" id="3.30.470.20">
    <property type="entry name" value="ATP-grasp fold, B domain"/>
    <property type="match status" value="1"/>
</dbReference>
<dbReference type="SUPFAM" id="SSF56059">
    <property type="entry name" value="Glutathione synthetase ATP-binding domain-like"/>
    <property type="match status" value="1"/>
</dbReference>
<dbReference type="Pfam" id="PF21068">
    <property type="entry name" value="ATPgraspMvdD"/>
    <property type="match status" value="1"/>
</dbReference>
<gene>
    <name evidence="4" type="ORF">BC008_04665</name>
    <name evidence="3" type="ORF">BC008_07275</name>
</gene>
<dbReference type="Proteomes" id="UP000053372">
    <property type="component" value="Unassembled WGS sequence"/>
</dbReference>
<dbReference type="GO" id="GO:0018169">
    <property type="term" value="F:ribosomal S6-glutamic acid ligase activity"/>
    <property type="evidence" value="ECO:0007669"/>
    <property type="project" value="TreeGrafter"/>
</dbReference>
<reference evidence="4 5" key="1">
    <citation type="journal article" date="2015" name="Genome Announc.">
        <title>Draft Genome of the Euendolithic (true boring) Cyanobacterium Mastigocoleus testarum strain BC008.</title>
        <authorList>
            <person name="Guida B.S."/>
            <person name="Garcia-Pichel F."/>
        </authorList>
    </citation>
    <scope>NUCLEOTIDE SEQUENCE [LARGE SCALE GENOMIC DNA]</scope>
    <source>
        <strain evidence="4 5">BC008</strain>
    </source>
</reference>
<accession>A0A0V7ZZ45</accession>
<dbReference type="InterPro" id="IPR011761">
    <property type="entry name" value="ATP-grasp"/>
</dbReference>
<dbReference type="GO" id="GO:0005737">
    <property type="term" value="C:cytoplasm"/>
    <property type="evidence" value="ECO:0007669"/>
    <property type="project" value="TreeGrafter"/>
</dbReference>
<dbReference type="EMBL" id="LMTZ01000170">
    <property type="protein sequence ID" value="KST61838.1"/>
    <property type="molecule type" value="Genomic_DNA"/>
</dbReference>
<dbReference type="RefSeq" id="WP_058183230.1">
    <property type="nucleotide sequence ID" value="NZ_LMTZ01000018.1"/>
</dbReference>
<comment type="caution">
    <text evidence="4">The sequence shown here is derived from an EMBL/GenBank/DDBJ whole genome shotgun (WGS) entry which is preliminary data.</text>
</comment>